<dbReference type="EMBL" id="CP036526">
    <property type="protein sequence ID" value="QDT11840.1"/>
    <property type="molecule type" value="Genomic_DNA"/>
</dbReference>
<gene>
    <name evidence="7 9" type="primary">rplI</name>
    <name evidence="9" type="ORF">K239x_38420</name>
</gene>
<evidence type="ECO:0000256" key="4">
    <source>
        <dbReference type="ARBA" id="ARBA00022980"/>
    </source>
</evidence>
<organism evidence="9 10">
    <name type="scientific">Stieleria marina</name>
    <dbReference type="NCBI Taxonomy" id="1930275"/>
    <lineage>
        <taxon>Bacteria</taxon>
        <taxon>Pseudomonadati</taxon>
        <taxon>Planctomycetota</taxon>
        <taxon>Planctomycetia</taxon>
        <taxon>Pirellulales</taxon>
        <taxon>Pirellulaceae</taxon>
        <taxon>Stieleria</taxon>
    </lineage>
</organism>
<dbReference type="InterPro" id="IPR000244">
    <property type="entry name" value="Ribosomal_bL9"/>
</dbReference>
<evidence type="ECO:0000256" key="3">
    <source>
        <dbReference type="ARBA" id="ARBA00022884"/>
    </source>
</evidence>
<dbReference type="NCBIfam" id="TIGR00158">
    <property type="entry name" value="L9"/>
    <property type="match status" value="1"/>
</dbReference>
<dbReference type="Pfam" id="PF01281">
    <property type="entry name" value="Ribosomal_L9_N"/>
    <property type="match status" value="1"/>
</dbReference>
<evidence type="ECO:0000256" key="6">
    <source>
        <dbReference type="ARBA" id="ARBA00035292"/>
    </source>
</evidence>
<reference evidence="9 10" key="1">
    <citation type="submission" date="2019-02" db="EMBL/GenBank/DDBJ databases">
        <title>Deep-cultivation of Planctomycetes and their phenomic and genomic characterization uncovers novel biology.</title>
        <authorList>
            <person name="Wiegand S."/>
            <person name="Jogler M."/>
            <person name="Boedeker C."/>
            <person name="Pinto D."/>
            <person name="Vollmers J."/>
            <person name="Rivas-Marin E."/>
            <person name="Kohn T."/>
            <person name="Peeters S.H."/>
            <person name="Heuer A."/>
            <person name="Rast P."/>
            <person name="Oberbeckmann S."/>
            <person name="Bunk B."/>
            <person name="Jeske O."/>
            <person name="Meyerdierks A."/>
            <person name="Storesund J.E."/>
            <person name="Kallscheuer N."/>
            <person name="Luecker S."/>
            <person name="Lage O.M."/>
            <person name="Pohl T."/>
            <person name="Merkel B.J."/>
            <person name="Hornburger P."/>
            <person name="Mueller R.-W."/>
            <person name="Bruemmer F."/>
            <person name="Labrenz M."/>
            <person name="Spormann A.M."/>
            <person name="Op den Camp H."/>
            <person name="Overmann J."/>
            <person name="Amann R."/>
            <person name="Jetten M.S.M."/>
            <person name="Mascher T."/>
            <person name="Medema M.H."/>
            <person name="Devos D.P."/>
            <person name="Kaster A.-K."/>
            <person name="Ovreas L."/>
            <person name="Rohde M."/>
            <person name="Galperin M.Y."/>
            <person name="Jogler C."/>
        </authorList>
    </citation>
    <scope>NUCLEOTIDE SEQUENCE [LARGE SCALE GENOMIC DNA]</scope>
    <source>
        <strain evidence="9 10">K23_9</strain>
    </source>
</reference>
<dbReference type="GO" id="GO:0003735">
    <property type="term" value="F:structural constituent of ribosome"/>
    <property type="evidence" value="ECO:0007669"/>
    <property type="project" value="InterPro"/>
</dbReference>
<keyword evidence="4 7" id="KW-0689">Ribosomal protein</keyword>
<dbReference type="OrthoDB" id="9788336at2"/>
<dbReference type="Gene3D" id="3.10.430.100">
    <property type="entry name" value="Ribosomal protein L9, C-terminal domain"/>
    <property type="match status" value="1"/>
</dbReference>
<dbReference type="GO" id="GO:0005840">
    <property type="term" value="C:ribosome"/>
    <property type="evidence" value="ECO:0007669"/>
    <property type="project" value="UniProtKB-KW"/>
</dbReference>
<evidence type="ECO:0000256" key="2">
    <source>
        <dbReference type="ARBA" id="ARBA00022730"/>
    </source>
</evidence>
<keyword evidence="2 7" id="KW-0699">rRNA-binding</keyword>
<dbReference type="InterPro" id="IPR020594">
    <property type="entry name" value="Ribosomal_bL9_bac/chp"/>
</dbReference>
<proteinExistence type="inferred from homology"/>
<dbReference type="FunFam" id="3.10.430.100:FF:000006">
    <property type="entry name" value="50S ribosomal protein L9"/>
    <property type="match status" value="1"/>
</dbReference>
<dbReference type="Gene3D" id="3.40.5.10">
    <property type="entry name" value="Ribosomal protein L9, N-terminal domain"/>
    <property type="match status" value="1"/>
</dbReference>
<dbReference type="Proteomes" id="UP000319817">
    <property type="component" value="Chromosome"/>
</dbReference>
<dbReference type="SUPFAM" id="SSF55653">
    <property type="entry name" value="Ribosomal protein L9 C-domain"/>
    <property type="match status" value="1"/>
</dbReference>
<evidence type="ECO:0000259" key="8">
    <source>
        <dbReference type="PROSITE" id="PS00651"/>
    </source>
</evidence>
<sequence length="182" mass="20136">MPKTKTGRKYKRPFKRLPRGENGGVQLLLIHNVEHLGKQGDIVEVKSGFALNYLLPQGLATMATDHHKRMVDKHREKLRAIELEKLKSYRDTADELGKQSITIEANANDEGHLYGSVGAHEIVDALKGAGFTLAQDQIRLEGPLKELGLYTVKIHLHSEVDASLKVWVVPTVTADENSPTAG</sequence>
<dbReference type="GO" id="GO:0006412">
    <property type="term" value="P:translation"/>
    <property type="evidence" value="ECO:0007669"/>
    <property type="project" value="UniProtKB-UniRule"/>
</dbReference>
<keyword evidence="3 7" id="KW-0694">RNA-binding</keyword>
<evidence type="ECO:0000256" key="7">
    <source>
        <dbReference type="HAMAP-Rule" id="MF_00503"/>
    </source>
</evidence>
<dbReference type="AlphaFoldDB" id="A0A517NXK1"/>
<dbReference type="HAMAP" id="MF_00503">
    <property type="entry name" value="Ribosomal_bL9"/>
    <property type="match status" value="1"/>
</dbReference>
<feature type="domain" description="Ribosomal protein L9" evidence="8">
    <location>
        <begin position="37"/>
        <end position="64"/>
    </location>
</feature>
<evidence type="ECO:0000256" key="5">
    <source>
        <dbReference type="ARBA" id="ARBA00023274"/>
    </source>
</evidence>
<dbReference type="InterPro" id="IPR009027">
    <property type="entry name" value="Ribosomal_bL9/RNase_H1_N"/>
</dbReference>
<keyword evidence="5 7" id="KW-0687">Ribonucleoprotein</keyword>
<evidence type="ECO:0000313" key="9">
    <source>
        <dbReference type="EMBL" id="QDT11840.1"/>
    </source>
</evidence>
<dbReference type="FunFam" id="3.40.5.10:FF:000003">
    <property type="entry name" value="50S ribosomal protein L9"/>
    <property type="match status" value="1"/>
</dbReference>
<comment type="function">
    <text evidence="7">Binds to the 23S rRNA.</text>
</comment>
<dbReference type="SUPFAM" id="SSF55658">
    <property type="entry name" value="L9 N-domain-like"/>
    <property type="match status" value="1"/>
</dbReference>
<evidence type="ECO:0000313" key="10">
    <source>
        <dbReference type="Proteomes" id="UP000319817"/>
    </source>
</evidence>
<dbReference type="InterPro" id="IPR020069">
    <property type="entry name" value="Ribosomal_bL9_C"/>
</dbReference>
<protein>
    <recommendedName>
        <fullName evidence="6 7">Large ribosomal subunit protein bL9</fullName>
    </recommendedName>
</protein>
<evidence type="ECO:0000256" key="1">
    <source>
        <dbReference type="ARBA" id="ARBA00010605"/>
    </source>
</evidence>
<dbReference type="InterPro" id="IPR020070">
    <property type="entry name" value="Ribosomal_bL9_N"/>
</dbReference>
<dbReference type="Pfam" id="PF03948">
    <property type="entry name" value="Ribosomal_L9_C"/>
    <property type="match status" value="1"/>
</dbReference>
<comment type="similarity">
    <text evidence="1 7">Belongs to the bacterial ribosomal protein bL9 family.</text>
</comment>
<dbReference type="PROSITE" id="PS00651">
    <property type="entry name" value="RIBOSOMAL_L9"/>
    <property type="match status" value="1"/>
</dbReference>
<dbReference type="GO" id="GO:1990904">
    <property type="term" value="C:ribonucleoprotein complex"/>
    <property type="evidence" value="ECO:0007669"/>
    <property type="project" value="UniProtKB-KW"/>
</dbReference>
<dbReference type="RefSeq" id="WP_145419607.1">
    <property type="nucleotide sequence ID" value="NZ_CP036526.1"/>
</dbReference>
<dbReference type="GO" id="GO:0019843">
    <property type="term" value="F:rRNA binding"/>
    <property type="evidence" value="ECO:0007669"/>
    <property type="project" value="UniProtKB-UniRule"/>
</dbReference>
<dbReference type="PANTHER" id="PTHR21368">
    <property type="entry name" value="50S RIBOSOMAL PROTEIN L9"/>
    <property type="match status" value="1"/>
</dbReference>
<dbReference type="InterPro" id="IPR036935">
    <property type="entry name" value="Ribosomal_bL9_N_sf"/>
</dbReference>
<keyword evidence="10" id="KW-1185">Reference proteome</keyword>
<dbReference type="InterPro" id="IPR036791">
    <property type="entry name" value="Ribosomal_bL9_C_sf"/>
</dbReference>
<name>A0A517NXK1_9BACT</name>
<accession>A0A517NXK1</accession>